<comment type="caution">
    <text evidence="1">The sequence shown here is derived from an EMBL/GenBank/DDBJ whole genome shotgun (WGS) entry which is preliminary data.</text>
</comment>
<dbReference type="EMBL" id="JAATIP010000007">
    <property type="protein sequence ID" value="KAF4395163.1"/>
    <property type="molecule type" value="Genomic_DNA"/>
</dbReference>
<protein>
    <submittedName>
        <fullName evidence="1">Uncharacterized protein</fullName>
    </submittedName>
</protein>
<name>A0A7J6HIR7_CANSA</name>
<dbReference type="Proteomes" id="UP000525078">
    <property type="component" value="Unassembled WGS sequence"/>
</dbReference>
<reference evidence="1 2" key="1">
    <citation type="journal article" date="2020" name="bioRxiv">
        <title>Sequence and annotation of 42 cannabis genomes reveals extensive copy number variation in cannabinoid synthesis and pathogen resistance genes.</title>
        <authorList>
            <person name="Mckernan K.J."/>
            <person name="Helbert Y."/>
            <person name="Kane L.T."/>
            <person name="Ebling H."/>
            <person name="Zhang L."/>
            <person name="Liu B."/>
            <person name="Eaton Z."/>
            <person name="Mclaughlin S."/>
            <person name="Kingan S."/>
            <person name="Baybayan P."/>
            <person name="Concepcion G."/>
            <person name="Jordan M."/>
            <person name="Riva A."/>
            <person name="Barbazuk W."/>
            <person name="Harkins T."/>
        </authorList>
    </citation>
    <scope>NUCLEOTIDE SEQUENCE [LARGE SCALE GENOMIC DNA]</scope>
    <source>
        <strain evidence="2">cv. Jamaican Lion 4</strain>
        <tissue evidence="1">Leaf</tissue>
    </source>
</reference>
<dbReference type="AlphaFoldDB" id="A0A7J6HIR7"/>
<sequence length="71" mass="8050">MKQQPGRSKKRGLMPSYMGPMVLDQIPEEKWGLKHLNEKNSSLNDSSKVSFVGDTELKVFYGRIGLPKTLK</sequence>
<accession>A0A7J6HIR7</accession>
<organism evidence="1 2">
    <name type="scientific">Cannabis sativa</name>
    <name type="common">Hemp</name>
    <name type="synonym">Marijuana</name>
    <dbReference type="NCBI Taxonomy" id="3483"/>
    <lineage>
        <taxon>Eukaryota</taxon>
        <taxon>Viridiplantae</taxon>
        <taxon>Streptophyta</taxon>
        <taxon>Embryophyta</taxon>
        <taxon>Tracheophyta</taxon>
        <taxon>Spermatophyta</taxon>
        <taxon>Magnoliopsida</taxon>
        <taxon>eudicotyledons</taxon>
        <taxon>Gunneridae</taxon>
        <taxon>Pentapetalae</taxon>
        <taxon>rosids</taxon>
        <taxon>fabids</taxon>
        <taxon>Rosales</taxon>
        <taxon>Cannabaceae</taxon>
        <taxon>Cannabis</taxon>
    </lineage>
</organism>
<proteinExistence type="predicted"/>
<gene>
    <name evidence="1" type="ORF">F8388_001550</name>
</gene>
<evidence type="ECO:0000313" key="2">
    <source>
        <dbReference type="Proteomes" id="UP000525078"/>
    </source>
</evidence>
<evidence type="ECO:0000313" key="1">
    <source>
        <dbReference type="EMBL" id="KAF4395163.1"/>
    </source>
</evidence>